<protein>
    <submittedName>
        <fullName evidence="1">Uncharacterized protein</fullName>
    </submittedName>
</protein>
<dbReference type="STRING" id="634430.SAMN04488241_106110"/>
<organism evidence="1 2">
    <name type="scientific">Sphingomonas rubra</name>
    <dbReference type="NCBI Taxonomy" id="634430"/>
    <lineage>
        <taxon>Bacteria</taxon>
        <taxon>Pseudomonadati</taxon>
        <taxon>Pseudomonadota</taxon>
        <taxon>Alphaproteobacteria</taxon>
        <taxon>Sphingomonadales</taxon>
        <taxon>Sphingomonadaceae</taxon>
        <taxon>Sphingomonas</taxon>
    </lineage>
</organism>
<reference evidence="2" key="1">
    <citation type="submission" date="2016-10" db="EMBL/GenBank/DDBJ databases">
        <authorList>
            <person name="Varghese N."/>
            <person name="Submissions S."/>
        </authorList>
    </citation>
    <scope>NUCLEOTIDE SEQUENCE [LARGE SCALE GENOMIC DNA]</scope>
    <source>
        <strain evidence="2">CGMCC 1.9113</strain>
    </source>
</reference>
<dbReference type="AlphaFoldDB" id="A0A1I5SSC5"/>
<proteinExistence type="predicted"/>
<keyword evidence="2" id="KW-1185">Reference proteome</keyword>
<sequence length="44" mass="4793">MRRRPNFVGSSGLAHVEFGAAAERDAIARGQPLSMRALDPELLK</sequence>
<dbReference type="Proteomes" id="UP000199586">
    <property type="component" value="Unassembled WGS sequence"/>
</dbReference>
<dbReference type="EMBL" id="FOXP01000006">
    <property type="protein sequence ID" value="SFP73702.1"/>
    <property type="molecule type" value="Genomic_DNA"/>
</dbReference>
<evidence type="ECO:0000313" key="1">
    <source>
        <dbReference type="EMBL" id="SFP73702.1"/>
    </source>
</evidence>
<name>A0A1I5SSC5_9SPHN</name>
<evidence type="ECO:0000313" key="2">
    <source>
        <dbReference type="Proteomes" id="UP000199586"/>
    </source>
</evidence>
<gene>
    <name evidence="1" type="ORF">SAMN04488241_106110</name>
</gene>
<accession>A0A1I5SSC5</accession>